<protein>
    <recommendedName>
        <fullName evidence="2 5">peptidylprolyl isomerase</fullName>
        <ecNumber evidence="2 5">5.2.1.8</ecNumber>
    </recommendedName>
</protein>
<evidence type="ECO:0000256" key="3">
    <source>
        <dbReference type="ARBA" id="ARBA00023110"/>
    </source>
</evidence>
<accession>A0A6B0RY68</accession>
<dbReference type="PANTHER" id="PTHR10516">
    <property type="entry name" value="PEPTIDYL-PROLYL CIS-TRANS ISOMERASE"/>
    <property type="match status" value="1"/>
</dbReference>
<gene>
    <name evidence="7" type="ORF">E5288_WYG010646</name>
</gene>
<name>A0A6B0RY68_9CETA</name>
<dbReference type="InterPro" id="IPR001179">
    <property type="entry name" value="PPIase_FKBP_dom"/>
</dbReference>
<organism evidence="7 8">
    <name type="scientific">Bos mutus</name>
    <name type="common">wild yak</name>
    <dbReference type="NCBI Taxonomy" id="72004"/>
    <lineage>
        <taxon>Eukaryota</taxon>
        <taxon>Metazoa</taxon>
        <taxon>Chordata</taxon>
        <taxon>Craniata</taxon>
        <taxon>Vertebrata</taxon>
        <taxon>Euteleostomi</taxon>
        <taxon>Mammalia</taxon>
        <taxon>Eutheria</taxon>
        <taxon>Laurasiatheria</taxon>
        <taxon>Artiodactyla</taxon>
        <taxon>Ruminantia</taxon>
        <taxon>Pecora</taxon>
        <taxon>Bovidae</taxon>
        <taxon>Bovinae</taxon>
        <taxon>Bos</taxon>
    </lineage>
</organism>
<dbReference type="EC" id="5.2.1.8" evidence="2 5"/>
<dbReference type="InterPro" id="IPR046357">
    <property type="entry name" value="PPIase_dom_sf"/>
</dbReference>
<comment type="caution">
    <text evidence="7">The sequence shown here is derived from an EMBL/GenBank/DDBJ whole genome shotgun (WGS) entry which is preliminary data.</text>
</comment>
<keyword evidence="3 5" id="KW-0697">Rotamase</keyword>
<proteinExistence type="predicted"/>
<dbReference type="GO" id="GO:0003755">
    <property type="term" value="F:peptidyl-prolyl cis-trans isomerase activity"/>
    <property type="evidence" value="ECO:0007669"/>
    <property type="project" value="UniProtKB-KW"/>
</dbReference>
<dbReference type="PROSITE" id="PS50059">
    <property type="entry name" value="FKBP_PPIASE"/>
    <property type="match status" value="1"/>
</dbReference>
<dbReference type="EMBL" id="VBQZ03000086">
    <property type="protein sequence ID" value="MXQ92796.1"/>
    <property type="molecule type" value="Genomic_DNA"/>
</dbReference>
<evidence type="ECO:0000313" key="7">
    <source>
        <dbReference type="EMBL" id="MXQ92796.1"/>
    </source>
</evidence>
<dbReference type="SUPFAM" id="SSF54534">
    <property type="entry name" value="FKBP-like"/>
    <property type="match status" value="1"/>
</dbReference>
<dbReference type="GO" id="GO:0005737">
    <property type="term" value="C:cytoplasm"/>
    <property type="evidence" value="ECO:0007669"/>
    <property type="project" value="TreeGrafter"/>
</dbReference>
<feature type="domain" description="PPIase FKBP-type" evidence="6">
    <location>
        <begin position="50"/>
        <end position="112"/>
    </location>
</feature>
<evidence type="ECO:0000259" key="6">
    <source>
        <dbReference type="PROSITE" id="PS50059"/>
    </source>
</evidence>
<evidence type="ECO:0000313" key="8">
    <source>
        <dbReference type="Proteomes" id="UP000322234"/>
    </source>
</evidence>
<keyword evidence="4 5" id="KW-0413">Isomerase</keyword>
<evidence type="ECO:0000256" key="4">
    <source>
        <dbReference type="ARBA" id="ARBA00023235"/>
    </source>
</evidence>
<dbReference type="Proteomes" id="UP000322234">
    <property type="component" value="Unassembled WGS sequence"/>
</dbReference>
<reference evidence="7" key="1">
    <citation type="submission" date="2019-10" db="EMBL/GenBank/DDBJ databases">
        <title>The sequence and de novo assembly of the wild yak genome.</title>
        <authorList>
            <person name="Liu Y."/>
        </authorList>
    </citation>
    <scope>NUCLEOTIDE SEQUENCE [LARGE SCALE GENOMIC DNA]</scope>
    <source>
        <strain evidence="7">WY2019</strain>
    </source>
</reference>
<comment type="catalytic activity">
    <reaction evidence="1 5">
        <text>[protein]-peptidylproline (omega=180) = [protein]-peptidylproline (omega=0)</text>
        <dbReference type="Rhea" id="RHEA:16237"/>
        <dbReference type="Rhea" id="RHEA-COMP:10747"/>
        <dbReference type="Rhea" id="RHEA-COMP:10748"/>
        <dbReference type="ChEBI" id="CHEBI:83833"/>
        <dbReference type="ChEBI" id="CHEBI:83834"/>
        <dbReference type="EC" id="5.2.1.8"/>
    </reaction>
</comment>
<dbReference type="PANTHER" id="PTHR10516:SF25">
    <property type="entry name" value="PEPTIDYL-PROLYL CIS-TRANS ISOMERASE FKBP4"/>
    <property type="match status" value="1"/>
</dbReference>
<keyword evidence="8" id="KW-1185">Reference proteome</keyword>
<dbReference type="Gene3D" id="3.10.50.40">
    <property type="match status" value="1"/>
</dbReference>
<dbReference type="InterPro" id="IPR050689">
    <property type="entry name" value="FKBP-type_PPIase"/>
</dbReference>
<sequence>MATKEMKAAKSREQLALQPLEGVDLSPKQDEGMLEFIKQEGPGMEMPMIGDRVSVHYRGWLLDGTKFHSSLDRKDRVSFDLGRGKVIKAWDVAVATMKAGEVCHITCKPEHA</sequence>
<evidence type="ECO:0000256" key="5">
    <source>
        <dbReference type="PROSITE-ProRule" id="PRU00277"/>
    </source>
</evidence>
<evidence type="ECO:0000256" key="2">
    <source>
        <dbReference type="ARBA" id="ARBA00013194"/>
    </source>
</evidence>
<dbReference type="AlphaFoldDB" id="A0A6B0RY68"/>
<dbReference type="Pfam" id="PF00254">
    <property type="entry name" value="FKBP_C"/>
    <property type="match status" value="1"/>
</dbReference>
<evidence type="ECO:0000256" key="1">
    <source>
        <dbReference type="ARBA" id="ARBA00000971"/>
    </source>
</evidence>